<accession>A0A2U7UDJ7</accession>
<proteinExistence type="predicted"/>
<dbReference type="RefSeq" id="YP_009482403.1">
    <property type="nucleotide sequence ID" value="NC_037666.1"/>
</dbReference>
<dbReference type="Proteomes" id="UP000249287">
    <property type="component" value="Segment"/>
</dbReference>
<organism evidence="1">
    <name type="scientific">Pandoravirus neocaledonia</name>
    <dbReference type="NCBI Taxonomy" id="2107708"/>
    <lineage>
        <taxon>Viruses</taxon>
        <taxon>Pandoravirus</taxon>
    </lineage>
</organism>
<reference evidence="1" key="1">
    <citation type="journal article" date="2018" name="Nat. Commun.">
        <title>Diversity and evolution of the emerging Pandoraviridae family.</title>
        <authorList>
            <person name="Legendre M."/>
            <person name="Fabre E."/>
            <person name="Poirot O."/>
            <person name="Jeudy S."/>
            <person name="Lartigue A."/>
            <person name="Alempic J.M."/>
            <person name="Beucher L."/>
            <person name="Philippe N."/>
            <person name="Bertaux L."/>
            <person name="Christo-Foroux E."/>
            <person name="Labadie K."/>
            <person name="Coute Y."/>
            <person name="Abergel C."/>
            <person name="Claverie J.M."/>
        </authorList>
    </citation>
    <scope>NUCLEOTIDE SEQUENCE [LARGE SCALE GENOMIC DNA]</scope>
    <source>
        <strain evidence="1">Neocaledonia</strain>
    </source>
</reference>
<sequence length="189" mass="21762">MQATDVNPQAEPNITIFAQLFCRVFDGYELAKLAPSKRDKLRESFFSPPTSAPRFAPSRYDSLLNSDLRRNSVTLDGLREKLNGTKVSSSFGRQLRPSRRRGKTVKMARYKFEMIWAVDCDAEKVVLHQDESDSQQFYVLRYFGAGEHEQYEGYLNALALRWGQKHDIPRISKDEERDGFMCLGILAIE</sequence>
<dbReference type="KEGG" id="vg:36843113"/>
<name>A0A2U7UDJ7_9VIRU</name>
<gene>
    <name evidence="1" type="ORF">pneo_cds_793</name>
</gene>
<protein>
    <submittedName>
        <fullName evidence="1">Uncharacterized protein</fullName>
    </submittedName>
</protein>
<dbReference type="GeneID" id="36843113"/>
<evidence type="ECO:0000313" key="1">
    <source>
        <dbReference type="EMBL" id="AVK76400.1"/>
    </source>
</evidence>
<dbReference type="EMBL" id="MG011690">
    <property type="protein sequence ID" value="AVK76400.1"/>
    <property type="molecule type" value="Genomic_DNA"/>
</dbReference>